<dbReference type="InterPro" id="IPR024524">
    <property type="entry name" value="DUF3800"/>
</dbReference>
<gene>
    <name evidence="1" type="ORF">MOS_674</name>
</gene>
<dbReference type="KEGG" id="mhs:MOS_674"/>
<dbReference type="Pfam" id="PF12686">
    <property type="entry name" value="DUF3800"/>
    <property type="match status" value="1"/>
</dbReference>
<reference evidence="1 2" key="1">
    <citation type="journal article" date="2013" name="Genome Announc.">
        <title>Complete Genome Sequence of Mycoplasma hyorhinis Strain SK76.</title>
        <authorList>
            <person name="Goodison S."/>
            <person name="Urquidi V."/>
            <person name="Kumar D."/>
            <person name="Reyes L."/>
            <person name="Rosser C.J."/>
        </authorList>
    </citation>
    <scope>NUCLEOTIDE SEQUENCE [LARGE SCALE GENOMIC DNA]</scope>
    <source>
        <strain evidence="1 2">SK76</strain>
    </source>
</reference>
<evidence type="ECO:0000313" key="2">
    <source>
        <dbReference type="Proteomes" id="UP000009399"/>
    </source>
</evidence>
<evidence type="ECO:0000313" key="1">
    <source>
        <dbReference type="EMBL" id="AFX74577.1"/>
    </source>
</evidence>
<organism evidence="1 2">
    <name type="scientific">Mesomycoplasma hyorhinis SK76</name>
    <dbReference type="NCBI Taxonomy" id="1118964"/>
    <lineage>
        <taxon>Bacteria</taxon>
        <taxon>Bacillati</taxon>
        <taxon>Mycoplasmatota</taxon>
        <taxon>Mycoplasmoidales</taxon>
        <taxon>Metamycoplasmataceae</taxon>
        <taxon>Mesomycoplasma</taxon>
    </lineage>
</organism>
<dbReference type="RefSeq" id="WP_015084282.1">
    <property type="nucleotide sequence ID" value="NC_019552.1"/>
</dbReference>
<dbReference type="Proteomes" id="UP000009399">
    <property type="component" value="Chromosome"/>
</dbReference>
<dbReference type="GeneID" id="93248760"/>
<name>A0AAI8AND9_MESHY</name>
<dbReference type="EMBL" id="CP003914">
    <property type="protein sequence ID" value="AFX74577.1"/>
    <property type="molecule type" value="Genomic_DNA"/>
</dbReference>
<evidence type="ECO:0008006" key="3">
    <source>
        <dbReference type="Google" id="ProtNLM"/>
    </source>
</evidence>
<protein>
    <recommendedName>
        <fullName evidence="3">DUF3800 domain-containing protein</fullName>
    </recommendedName>
</protein>
<sequence>MSTKKSKKQSEQVISFYFDDAGIFHTNSNDEVFVYAGMYFLNENEYLKIHNKFLAFENHLRNIKIYKNLKEIKASKVKREHKEQIFNITDFSSIILVATYFYEINPEILSKKESIGRFKDYMIKKIIRNTLEKLIIENKIDTNQKLTIRLRLDQQTNKSNGYYDLTELILADLKGISNPEFNDVLISNVEITTKYLNSRHTPVIRVCDFVANLSFNYLNSNETDNINQFLKRFYKFIFVPWNQIKKIK</sequence>
<dbReference type="AlphaFoldDB" id="A0AAI8AND9"/>
<accession>A0AAI8AND9</accession>
<proteinExistence type="predicted"/>